<keyword evidence="6 15" id="KW-0812">Transmembrane</keyword>
<evidence type="ECO:0000256" key="15">
    <source>
        <dbReference type="SAM" id="Phobius"/>
    </source>
</evidence>
<dbReference type="PANTHER" id="PTHR34299">
    <property type="entry name" value="DIACYLGLYCEROL KINASE"/>
    <property type="match status" value="1"/>
</dbReference>
<dbReference type="InterPro" id="IPR000829">
    <property type="entry name" value="DAGK"/>
</dbReference>
<feature type="transmembrane region" description="Helical" evidence="15">
    <location>
        <begin position="39"/>
        <end position="62"/>
    </location>
</feature>
<gene>
    <name evidence="16" type="ORF">J2X09_005088</name>
</gene>
<dbReference type="RefSeq" id="WP_204735618.1">
    <property type="nucleotide sequence ID" value="NZ_JAVDWE010000022.1"/>
</dbReference>
<keyword evidence="8 16" id="KW-0418">Kinase</keyword>
<dbReference type="EMBL" id="JAVDWE010000022">
    <property type="protein sequence ID" value="MDR7097314.1"/>
    <property type="molecule type" value="Genomic_DNA"/>
</dbReference>
<keyword evidence="5" id="KW-0808">Transferase</keyword>
<dbReference type="InterPro" id="IPR036945">
    <property type="entry name" value="DAGK_sf"/>
</dbReference>
<comment type="subcellular location">
    <subcellularLocation>
        <location evidence="1">Cell membrane</location>
        <topology evidence="1">Multi-pass membrane protein</topology>
    </subcellularLocation>
</comment>
<keyword evidence="7" id="KW-0547">Nucleotide-binding</keyword>
<evidence type="ECO:0000256" key="12">
    <source>
        <dbReference type="ARBA" id="ARBA00023136"/>
    </source>
</evidence>
<comment type="caution">
    <text evidence="16">The sequence shown here is derived from an EMBL/GenBank/DDBJ whole genome shotgun (WGS) entry which is preliminary data.</text>
</comment>
<keyword evidence="12 15" id="KW-0472">Membrane</keyword>
<keyword evidence="9" id="KW-0067">ATP-binding</keyword>
<keyword evidence="17" id="KW-1185">Reference proteome</keyword>
<organism evidence="16 17">
    <name type="scientific">Hydrogenophaga laconesensis</name>
    <dbReference type="NCBI Taxonomy" id="1805971"/>
    <lineage>
        <taxon>Bacteria</taxon>
        <taxon>Pseudomonadati</taxon>
        <taxon>Pseudomonadota</taxon>
        <taxon>Betaproteobacteria</taxon>
        <taxon>Burkholderiales</taxon>
        <taxon>Comamonadaceae</taxon>
        <taxon>Hydrogenophaga</taxon>
    </lineage>
</organism>
<dbReference type="GO" id="GO:0016301">
    <property type="term" value="F:kinase activity"/>
    <property type="evidence" value="ECO:0007669"/>
    <property type="project" value="UniProtKB-KW"/>
</dbReference>
<dbReference type="PANTHER" id="PTHR34299:SF1">
    <property type="entry name" value="DIACYLGLYCEROL KINASE"/>
    <property type="match status" value="1"/>
</dbReference>
<sequence length="77" mass="8116">MDAAVILLATGVVLAAELFNTAIEALCDFVETRHNDKIGIIKDVAAAATGVAILAWAIVLTVELMELWPRLAALRAG</sequence>
<evidence type="ECO:0000256" key="13">
    <source>
        <dbReference type="ARBA" id="ARBA00023209"/>
    </source>
</evidence>
<evidence type="ECO:0000256" key="11">
    <source>
        <dbReference type="ARBA" id="ARBA00023098"/>
    </source>
</evidence>
<keyword evidence="14" id="KW-1208">Phospholipid metabolism</keyword>
<keyword evidence="3" id="KW-1003">Cell membrane</keyword>
<comment type="similarity">
    <text evidence="2">Belongs to the bacterial diacylglycerol kinase family.</text>
</comment>
<evidence type="ECO:0000256" key="1">
    <source>
        <dbReference type="ARBA" id="ARBA00004651"/>
    </source>
</evidence>
<evidence type="ECO:0000313" key="16">
    <source>
        <dbReference type="EMBL" id="MDR7097314.1"/>
    </source>
</evidence>
<name>A0ABU1VIL1_9BURK</name>
<dbReference type="CDD" id="cd14263">
    <property type="entry name" value="DAGK_IM_like"/>
    <property type="match status" value="1"/>
</dbReference>
<keyword evidence="13" id="KW-0594">Phospholipid biosynthesis</keyword>
<dbReference type="Proteomes" id="UP001265550">
    <property type="component" value="Unassembled WGS sequence"/>
</dbReference>
<evidence type="ECO:0000256" key="5">
    <source>
        <dbReference type="ARBA" id="ARBA00022679"/>
    </source>
</evidence>
<evidence type="ECO:0000313" key="17">
    <source>
        <dbReference type="Proteomes" id="UP001265550"/>
    </source>
</evidence>
<protein>
    <submittedName>
        <fullName evidence="16">Diacylglycerol kinase</fullName>
    </submittedName>
</protein>
<evidence type="ECO:0000256" key="6">
    <source>
        <dbReference type="ARBA" id="ARBA00022692"/>
    </source>
</evidence>
<evidence type="ECO:0000256" key="14">
    <source>
        <dbReference type="ARBA" id="ARBA00023264"/>
    </source>
</evidence>
<evidence type="ECO:0000256" key="8">
    <source>
        <dbReference type="ARBA" id="ARBA00022777"/>
    </source>
</evidence>
<dbReference type="Gene3D" id="1.10.287.3610">
    <property type="match status" value="1"/>
</dbReference>
<accession>A0ABU1VIL1</accession>
<evidence type="ECO:0000256" key="3">
    <source>
        <dbReference type="ARBA" id="ARBA00022475"/>
    </source>
</evidence>
<evidence type="ECO:0000256" key="2">
    <source>
        <dbReference type="ARBA" id="ARBA00005967"/>
    </source>
</evidence>
<evidence type="ECO:0000256" key="9">
    <source>
        <dbReference type="ARBA" id="ARBA00022840"/>
    </source>
</evidence>
<evidence type="ECO:0000256" key="10">
    <source>
        <dbReference type="ARBA" id="ARBA00022989"/>
    </source>
</evidence>
<keyword evidence="10 15" id="KW-1133">Transmembrane helix</keyword>
<keyword evidence="4" id="KW-0444">Lipid biosynthesis</keyword>
<keyword evidence="11" id="KW-0443">Lipid metabolism</keyword>
<reference evidence="16 17" key="1">
    <citation type="submission" date="2023-07" db="EMBL/GenBank/DDBJ databases">
        <title>Sorghum-associated microbial communities from plants grown in Nebraska, USA.</title>
        <authorList>
            <person name="Schachtman D."/>
        </authorList>
    </citation>
    <scope>NUCLEOTIDE SEQUENCE [LARGE SCALE GENOMIC DNA]</scope>
    <source>
        <strain evidence="16 17">BE240</strain>
    </source>
</reference>
<evidence type="ECO:0000256" key="4">
    <source>
        <dbReference type="ARBA" id="ARBA00022516"/>
    </source>
</evidence>
<proteinExistence type="inferred from homology"/>
<evidence type="ECO:0000256" key="7">
    <source>
        <dbReference type="ARBA" id="ARBA00022741"/>
    </source>
</evidence>
<dbReference type="Pfam" id="PF01219">
    <property type="entry name" value="DAGK_prokar"/>
    <property type="match status" value="1"/>
</dbReference>